<dbReference type="InterPro" id="IPR029058">
    <property type="entry name" value="AB_hydrolase_fold"/>
</dbReference>
<evidence type="ECO:0008006" key="3">
    <source>
        <dbReference type="Google" id="ProtNLM"/>
    </source>
</evidence>
<dbReference type="OrthoDB" id="1123157at2"/>
<evidence type="ECO:0000313" key="1">
    <source>
        <dbReference type="EMBL" id="KQC31466.1"/>
    </source>
</evidence>
<dbReference type="EMBL" id="LCTZ01000002">
    <property type="protein sequence ID" value="KQC31466.1"/>
    <property type="molecule type" value="Genomic_DNA"/>
</dbReference>
<dbReference type="AlphaFoldDB" id="A0A0Q0XKP2"/>
<evidence type="ECO:0000313" key="2">
    <source>
        <dbReference type="Proteomes" id="UP000050827"/>
    </source>
</evidence>
<comment type="caution">
    <text evidence="1">The sequence shown here is derived from an EMBL/GenBank/DDBJ whole genome shotgun (WGS) entry which is preliminary data.</text>
</comment>
<dbReference type="STRING" id="346185.AAY42_17475"/>
<dbReference type="PATRIC" id="fig|1547436.3.peg.3602"/>
<dbReference type="SUPFAM" id="SSF53474">
    <property type="entry name" value="alpha/beta-Hydrolases"/>
    <property type="match status" value="1"/>
</dbReference>
<proteinExistence type="predicted"/>
<gene>
    <name evidence="1" type="ORF">AAY42_17475</name>
</gene>
<name>A0A0Q0XKP2_9FLAO</name>
<sequence length="471" mass="54398">MKKIYTSLFLITFLLQPTIAQQMVLKKGTIIESLSINDSIAETFSLYLPKDFTTDKFWPLLLIMDLEGKPKQTISMFVQAAEKEGYVLAAPSVKDSISLTDNMVNTSNAFRKIIEILPIHKDRVYAGGIDSGARLASLVPIFIRNVNGVVSVNESMANTDLLNSKRTFHFIGIVGKRNFNYIEMLNLEKVLDRFRYPNQVLLDENDGKWPNQSYFKKALQLFTLAAMGRKFVAKDSSYIENAFKEDIAKVNRFKNSGRLLLAEQYMAEMMSIYSVHKNMDSLRQVQKELRKNKVFRGMKRAESAAFFKESLLKEDYQYYIEEDVITHNFNNLGWWNYQMAEIQKFISGVNPNEKEMGYRLLGYVNALAEDNIEIELSEPVIDEDALAFLYMLKTILEPDNFEFYLKIISLSSKNEDYGTALFYLEEALKKGFNDTDKLYGLEDTALLRITPKFNKLVSQYLKDARYEIIEE</sequence>
<dbReference type="Proteomes" id="UP000050827">
    <property type="component" value="Unassembled WGS sequence"/>
</dbReference>
<accession>A0A0Q0XKP2</accession>
<organism evidence="1 2">
    <name type="scientific">Flagellimonas eckloniae</name>
    <dbReference type="NCBI Taxonomy" id="346185"/>
    <lineage>
        <taxon>Bacteria</taxon>
        <taxon>Pseudomonadati</taxon>
        <taxon>Bacteroidota</taxon>
        <taxon>Flavobacteriia</taxon>
        <taxon>Flavobacteriales</taxon>
        <taxon>Flavobacteriaceae</taxon>
        <taxon>Flagellimonas</taxon>
    </lineage>
</organism>
<reference evidence="1 2" key="1">
    <citation type="submission" date="2015-04" db="EMBL/GenBank/DDBJ databases">
        <title>Complete genome of flavobacterium.</title>
        <authorList>
            <person name="Kwon Y.M."/>
            <person name="Kim S.-J."/>
        </authorList>
    </citation>
    <scope>NUCLEOTIDE SEQUENCE [LARGE SCALE GENOMIC DNA]</scope>
    <source>
        <strain evidence="1 2">DK169</strain>
    </source>
</reference>
<keyword evidence="2" id="KW-1185">Reference proteome</keyword>
<dbReference type="RefSeq" id="WP_055397538.1">
    <property type="nucleotide sequence ID" value="NZ_LCTZ01000002.1"/>
</dbReference>
<protein>
    <recommendedName>
        <fullName evidence="3">Alpha/beta hydrolase</fullName>
    </recommendedName>
</protein>